<dbReference type="InterPro" id="IPR023606">
    <property type="entry name" value="CoA-Trfase_III_dom_1_sf"/>
</dbReference>
<feature type="region of interest" description="Disordered" evidence="1">
    <location>
        <begin position="28"/>
        <end position="82"/>
    </location>
</feature>
<dbReference type="Gene3D" id="3.40.50.10540">
    <property type="entry name" value="Crotonobetainyl-coa:carnitine coa-transferase, domain 1"/>
    <property type="match status" value="1"/>
</dbReference>
<gene>
    <name evidence="2" type="ORF">KV113_04565</name>
</gene>
<dbReference type="EMBL" id="JAYJJU010000003">
    <property type="protein sequence ID" value="MEB3030823.1"/>
    <property type="molecule type" value="Genomic_DNA"/>
</dbReference>
<name>A0ABU5XSA8_9MYCO</name>
<accession>A0ABU5XSA8</accession>
<evidence type="ECO:0000313" key="2">
    <source>
        <dbReference type="EMBL" id="MEB3030823.1"/>
    </source>
</evidence>
<comment type="caution">
    <text evidence="2">The sequence shown here is derived from an EMBL/GenBank/DDBJ whole genome shotgun (WGS) entry which is preliminary data.</text>
</comment>
<dbReference type="Proteomes" id="UP001298593">
    <property type="component" value="Unassembled WGS sequence"/>
</dbReference>
<reference evidence="2 3" key="1">
    <citation type="submission" date="2023-12" db="EMBL/GenBank/DDBJ databases">
        <title>Description of new species of Mycobacterium terrae complex isolated from sewage at the Sao Paulo Zoological Park Foundation in Brazil.</title>
        <authorList>
            <person name="Romagnoli C.L."/>
            <person name="Conceicao E.C."/>
            <person name="Machado E."/>
            <person name="Barreto L.B.P.F."/>
            <person name="Sharma A."/>
            <person name="Silva N.M."/>
            <person name="Marques L.E."/>
            <person name="Juliana M.A."/>
            <person name="Lourenco M.C.S."/>
            <person name="Digiampietri L.A."/>
            <person name="Suffys P.N."/>
            <person name="Viana-Niero C."/>
        </authorList>
    </citation>
    <scope>NUCLEOTIDE SEQUENCE [LARGE SCALE GENOMIC DNA]</scope>
    <source>
        <strain evidence="2 3">MYC340</strain>
    </source>
</reference>
<evidence type="ECO:0000313" key="3">
    <source>
        <dbReference type="Proteomes" id="UP001298593"/>
    </source>
</evidence>
<organism evidence="2 3">
    <name type="scientific">[Mycobacterium] nativiensis</name>
    <dbReference type="NCBI Taxonomy" id="2855503"/>
    <lineage>
        <taxon>Bacteria</taxon>
        <taxon>Bacillati</taxon>
        <taxon>Actinomycetota</taxon>
        <taxon>Actinomycetes</taxon>
        <taxon>Mycobacteriales</taxon>
        <taxon>Mycobacteriaceae</taxon>
        <taxon>Mycolicibacter</taxon>
    </lineage>
</organism>
<sequence length="82" mass="8520">MIELAGLAPVPFSGMTLADLGADVVRIDTSRPRHPGSAGHPRKRLGARSSVDGTDPQKVVKPVSETVKSTSSSDIPNGGQRT</sequence>
<protein>
    <submittedName>
        <fullName evidence="2">Uncharacterized protein</fullName>
    </submittedName>
</protein>
<feature type="compositionally biased region" description="Polar residues" evidence="1">
    <location>
        <begin position="66"/>
        <end position="82"/>
    </location>
</feature>
<dbReference type="SUPFAM" id="SSF89796">
    <property type="entry name" value="CoA-transferase family III (CaiB/BaiF)"/>
    <property type="match status" value="1"/>
</dbReference>
<proteinExistence type="predicted"/>
<dbReference type="RefSeq" id="WP_329779871.1">
    <property type="nucleotide sequence ID" value="NZ_JAYJJU010000003.1"/>
</dbReference>
<keyword evidence="3" id="KW-1185">Reference proteome</keyword>
<evidence type="ECO:0000256" key="1">
    <source>
        <dbReference type="SAM" id="MobiDB-lite"/>
    </source>
</evidence>